<feature type="transmembrane region" description="Helical" evidence="1">
    <location>
        <begin position="68"/>
        <end position="89"/>
    </location>
</feature>
<feature type="transmembrane region" description="Helical" evidence="1">
    <location>
        <begin position="418"/>
        <end position="437"/>
    </location>
</feature>
<evidence type="ECO:0000313" key="3">
    <source>
        <dbReference type="Proteomes" id="UP000243799"/>
    </source>
</evidence>
<keyword evidence="1" id="KW-0812">Transmembrane</keyword>
<dbReference type="EMBL" id="FOKG01000015">
    <property type="protein sequence ID" value="SFB51408.1"/>
    <property type="molecule type" value="Genomic_DNA"/>
</dbReference>
<dbReference type="Proteomes" id="UP000243799">
    <property type="component" value="Unassembled WGS sequence"/>
</dbReference>
<feature type="transmembrane region" description="Helical" evidence="1">
    <location>
        <begin position="173"/>
        <end position="192"/>
    </location>
</feature>
<name>A0A1I1BRU1_9PSEU</name>
<feature type="transmembrane region" description="Helical" evidence="1">
    <location>
        <begin position="235"/>
        <end position="256"/>
    </location>
</feature>
<sequence length="438" mass="46323">MILAHGLGGRSDLPVPLWLALYGGAIAVLVSFFALTVFWKTPKLGGDRSGRALPGPLRRVIDSAGLRALLRACGVLAFAALLVTAWAGTGSSATNPASTWFYVWFWVGLVPLSLLFGPVWRLINPLRTLAGLLGGRWSRRPRSALPDRGYWPAVVGLAAFLWLELVYDRSDAPRAIAVFVTGYAVLQIAAGVRYGPRWFDRGDGFEVYAGLIARLAPFGRRADGVLVLRNPLNGLAAGSGAGVTPVVLLLLGSTAFDGLTRLPVWTDLTRETGRVPGMLLGTAGLAASVAAIALTYVGGIWLTRPYLRRRAGGEPVEPYGAFAHSLIPIMVGYTVAHYFSFAVFQGQAGYLLATDPLGLGYDWLGVAGSRIDYTVVSVTAIAFVQIIAIVGGHVAGVTSAHDRAISVLRKDHVTVGQFPMLAVMVGYTAAGIALVSGA</sequence>
<feature type="transmembrane region" description="Helical" evidence="1">
    <location>
        <begin position="17"/>
        <end position="39"/>
    </location>
</feature>
<proteinExistence type="predicted"/>
<reference evidence="3" key="1">
    <citation type="submission" date="2016-10" db="EMBL/GenBank/DDBJ databases">
        <authorList>
            <person name="Varghese N."/>
            <person name="Submissions S."/>
        </authorList>
    </citation>
    <scope>NUCLEOTIDE SEQUENCE [LARGE SCALE GENOMIC DNA]</scope>
    <source>
        <strain evidence="3">CGMCC 4.3568</strain>
    </source>
</reference>
<dbReference type="RefSeq" id="WP_091675420.1">
    <property type="nucleotide sequence ID" value="NZ_FOKG01000015.1"/>
</dbReference>
<evidence type="ECO:0000256" key="1">
    <source>
        <dbReference type="SAM" id="Phobius"/>
    </source>
</evidence>
<keyword evidence="3" id="KW-1185">Reference proteome</keyword>
<feature type="transmembrane region" description="Helical" evidence="1">
    <location>
        <begin position="276"/>
        <end position="302"/>
    </location>
</feature>
<dbReference type="OrthoDB" id="8168962at2"/>
<dbReference type="AlphaFoldDB" id="A0A1I1BRU1"/>
<organism evidence="2 3">
    <name type="scientific">Amycolatopsis marina</name>
    <dbReference type="NCBI Taxonomy" id="490629"/>
    <lineage>
        <taxon>Bacteria</taxon>
        <taxon>Bacillati</taxon>
        <taxon>Actinomycetota</taxon>
        <taxon>Actinomycetes</taxon>
        <taxon>Pseudonocardiales</taxon>
        <taxon>Pseudonocardiaceae</taxon>
        <taxon>Amycolatopsis</taxon>
    </lineage>
</organism>
<feature type="transmembrane region" description="Helical" evidence="1">
    <location>
        <begin position="149"/>
        <end position="167"/>
    </location>
</feature>
<keyword evidence="1" id="KW-0472">Membrane</keyword>
<keyword evidence="1" id="KW-1133">Transmembrane helix</keyword>
<evidence type="ECO:0000313" key="2">
    <source>
        <dbReference type="EMBL" id="SFB51408.1"/>
    </source>
</evidence>
<dbReference type="STRING" id="490629.SAMN05216266_11589"/>
<feature type="transmembrane region" description="Helical" evidence="1">
    <location>
        <begin position="101"/>
        <end position="123"/>
    </location>
</feature>
<accession>A0A1I1BRU1</accession>
<feature type="transmembrane region" description="Helical" evidence="1">
    <location>
        <begin position="373"/>
        <end position="397"/>
    </location>
</feature>
<gene>
    <name evidence="2" type="ORF">SAMN05216266_11589</name>
</gene>
<protein>
    <recommendedName>
        <fullName evidence="4">Fenitrothion hydrolase</fullName>
    </recommendedName>
</protein>
<evidence type="ECO:0008006" key="4">
    <source>
        <dbReference type="Google" id="ProtNLM"/>
    </source>
</evidence>